<sequence>MQKLEKLIAKVPEVNITFDQYMPRNLKGLYFDNNIRLNSKNDYYQNVVVLAEEIGHHYTSYGHIHDYSQVTNMQQEHRARRFAIKLLLPLEKIIECYEMNVWGDKYEICSYLEITPNFFEEAVSDYIKKFGQYVKYDGYKISFEPLNIEKI</sequence>
<dbReference type="EMBL" id="DWYW01000244">
    <property type="protein sequence ID" value="HJA91224.1"/>
    <property type="molecule type" value="Genomic_DNA"/>
</dbReference>
<reference evidence="2" key="2">
    <citation type="submission" date="2021-04" db="EMBL/GenBank/DDBJ databases">
        <authorList>
            <person name="Gilroy R."/>
        </authorList>
    </citation>
    <scope>NUCLEOTIDE SEQUENCE</scope>
    <source>
        <strain evidence="2">CHK171-505</strain>
    </source>
</reference>
<dbReference type="InterPro" id="IPR010359">
    <property type="entry name" value="IrrE_HExxH"/>
</dbReference>
<evidence type="ECO:0000313" key="3">
    <source>
        <dbReference type="Proteomes" id="UP000886856"/>
    </source>
</evidence>
<organism evidence="2 3">
    <name type="scientific">Candidatus Jeotgalibaca merdavium</name>
    <dbReference type="NCBI Taxonomy" id="2838627"/>
    <lineage>
        <taxon>Bacteria</taxon>
        <taxon>Bacillati</taxon>
        <taxon>Bacillota</taxon>
        <taxon>Bacilli</taxon>
        <taxon>Lactobacillales</taxon>
        <taxon>Carnobacteriaceae</taxon>
        <taxon>Jeotgalibaca</taxon>
    </lineage>
</organism>
<evidence type="ECO:0000259" key="1">
    <source>
        <dbReference type="Pfam" id="PF06114"/>
    </source>
</evidence>
<reference evidence="2" key="1">
    <citation type="journal article" date="2021" name="PeerJ">
        <title>Extensive microbial diversity within the chicken gut microbiome revealed by metagenomics and culture.</title>
        <authorList>
            <person name="Gilroy R."/>
            <person name="Ravi A."/>
            <person name="Getino M."/>
            <person name="Pursley I."/>
            <person name="Horton D.L."/>
            <person name="Alikhan N.F."/>
            <person name="Baker D."/>
            <person name="Gharbi K."/>
            <person name="Hall N."/>
            <person name="Watson M."/>
            <person name="Adriaenssens E.M."/>
            <person name="Foster-Nyarko E."/>
            <person name="Jarju S."/>
            <person name="Secka A."/>
            <person name="Antonio M."/>
            <person name="Oren A."/>
            <person name="Chaudhuri R.R."/>
            <person name="La Ragione R."/>
            <person name="Hildebrand F."/>
            <person name="Pallen M.J."/>
        </authorList>
    </citation>
    <scope>NUCLEOTIDE SEQUENCE</scope>
    <source>
        <strain evidence="2">CHK171-505</strain>
    </source>
</reference>
<proteinExistence type="predicted"/>
<dbReference type="AlphaFoldDB" id="A0A9D2I3K6"/>
<feature type="domain" description="IrrE N-terminal-like" evidence="1">
    <location>
        <begin position="12"/>
        <end position="121"/>
    </location>
</feature>
<comment type="caution">
    <text evidence="2">The sequence shown here is derived from an EMBL/GenBank/DDBJ whole genome shotgun (WGS) entry which is preliminary data.</text>
</comment>
<dbReference type="Pfam" id="PF06114">
    <property type="entry name" value="Peptidase_M78"/>
    <property type="match status" value="1"/>
</dbReference>
<protein>
    <submittedName>
        <fullName evidence="2">ImmA/IrrE family metallo-endopeptidase</fullName>
    </submittedName>
</protein>
<dbReference type="Proteomes" id="UP000886856">
    <property type="component" value="Unassembled WGS sequence"/>
</dbReference>
<accession>A0A9D2I3K6</accession>
<evidence type="ECO:0000313" key="2">
    <source>
        <dbReference type="EMBL" id="HJA91224.1"/>
    </source>
</evidence>
<name>A0A9D2I3K6_9LACT</name>
<gene>
    <name evidence="2" type="ORF">H9948_10595</name>
</gene>